<dbReference type="PRINTS" id="PR00077">
    <property type="entry name" value="GPDHDRGNASE"/>
</dbReference>
<dbReference type="InterPro" id="IPR008927">
    <property type="entry name" value="6-PGluconate_DH-like_C_sf"/>
</dbReference>
<evidence type="ECO:0000256" key="7">
    <source>
        <dbReference type="PIRSR" id="PIRSR000114-3"/>
    </source>
</evidence>
<evidence type="ECO:0000256" key="9">
    <source>
        <dbReference type="RuleBase" id="RU361243"/>
    </source>
</evidence>
<dbReference type="FunFam" id="3.40.50.720:FF:000365">
    <property type="entry name" value="Glycerol-3-phosphate dehydrogenase [NAD(+)]"/>
    <property type="match status" value="1"/>
</dbReference>
<dbReference type="EC" id="1.1.1.8" evidence="9"/>
<reference evidence="13" key="1">
    <citation type="submission" date="2017-01" db="EMBL/GenBank/DDBJ databases">
        <title>Comparative genomics of anhydrobiosis in the tardigrade Hypsibius dujardini.</title>
        <authorList>
            <person name="Yoshida Y."/>
            <person name="Koutsovoulos G."/>
            <person name="Laetsch D."/>
            <person name="Stevens L."/>
            <person name="Kumar S."/>
            <person name="Horikawa D."/>
            <person name="Ishino K."/>
            <person name="Komine S."/>
            <person name="Tomita M."/>
            <person name="Blaxter M."/>
            <person name="Arakawa K."/>
        </authorList>
    </citation>
    <scope>NUCLEOTIDE SEQUENCE [LARGE SCALE GENOMIC DNA]</scope>
    <source>
        <strain evidence="13">Z151</strain>
    </source>
</reference>
<dbReference type="InterPro" id="IPR036291">
    <property type="entry name" value="NAD(P)-bd_dom_sf"/>
</dbReference>
<feature type="binding site" evidence="7">
    <location>
        <position position="277"/>
    </location>
    <ligand>
        <name>NAD(+)</name>
        <dbReference type="ChEBI" id="CHEBI:57540"/>
    </ligand>
</feature>
<keyword evidence="2 8" id="KW-0560">Oxidoreductase</keyword>
<dbReference type="InterPro" id="IPR013328">
    <property type="entry name" value="6PGD_dom2"/>
</dbReference>
<evidence type="ECO:0000256" key="3">
    <source>
        <dbReference type="ARBA" id="ARBA00023027"/>
    </source>
</evidence>
<comment type="catalytic activity">
    <reaction evidence="4 9">
        <text>sn-glycerol 3-phosphate + NAD(+) = dihydroxyacetone phosphate + NADH + H(+)</text>
        <dbReference type="Rhea" id="RHEA:11092"/>
        <dbReference type="ChEBI" id="CHEBI:15378"/>
        <dbReference type="ChEBI" id="CHEBI:57540"/>
        <dbReference type="ChEBI" id="CHEBI:57597"/>
        <dbReference type="ChEBI" id="CHEBI:57642"/>
        <dbReference type="ChEBI" id="CHEBI:57945"/>
        <dbReference type="EC" id="1.1.1.8"/>
    </reaction>
</comment>
<dbReference type="GO" id="GO:0141152">
    <property type="term" value="F:glycerol-3-phosphate dehydrogenase (NAD+) activity"/>
    <property type="evidence" value="ECO:0007669"/>
    <property type="project" value="UniProtKB-UniRule"/>
</dbReference>
<evidence type="ECO:0000256" key="1">
    <source>
        <dbReference type="ARBA" id="ARBA00011009"/>
    </source>
</evidence>
<evidence type="ECO:0000313" key="13">
    <source>
        <dbReference type="Proteomes" id="UP000192578"/>
    </source>
</evidence>
<dbReference type="Gene3D" id="1.10.1040.10">
    <property type="entry name" value="N-(1-d-carboxylethyl)-l-norvaline Dehydrogenase, domain 2"/>
    <property type="match status" value="1"/>
</dbReference>
<dbReference type="GO" id="GO:0046168">
    <property type="term" value="P:glycerol-3-phosphate catabolic process"/>
    <property type="evidence" value="ECO:0007669"/>
    <property type="project" value="UniProtKB-UniRule"/>
</dbReference>
<gene>
    <name evidence="12" type="ORF">BV898_11018</name>
</gene>
<dbReference type="EMBL" id="MTYJ01000099">
    <property type="protein sequence ID" value="OQV14754.1"/>
    <property type="molecule type" value="Genomic_DNA"/>
</dbReference>
<accession>A0A1W0WHS5</accession>
<dbReference type="InterPro" id="IPR006109">
    <property type="entry name" value="G3P_DH_NAD-dep_C"/>
</dbReference>
<feature type="domain" description="Glycerol-3-phosphate dehydrogenase NAD-dependent C-terminal" evidence="11">
    <location>
        <begin position="200"/>
        <end position="348"/>
    </location>
</feature>
<feature type="domain" description="Glycerol-3-phosphate dehydrogenase NAD-dependent N-terminal" evidence="10">
    <location>
        <begin position="10"/>
        <end position="180"/>
    </location>
</feature>
<dbReference type="InterPro" id="IPR011128">
    <property type="entry name" value="G3P_DH_NAD-dep_N"/>
</dbReference>
<feature type="binding site" evidence="7">
    <location>
        <position position="307"/>
    </location>
    <ligand>
        <name>NAD(+)</name>
        <dbReference type="ChEBI" id="CHEBI:57540"/>
    </ligand>
</feature>
<feature type="binding site" evidence="7">
    <location>
        <position position="48"/>
    </location>
    <ligand>
        <name>NAD(+)</name>
        <dbReference type="ChEBI" id="CHEBI:57540"/>
    </ligand>
</feature>
<dbReference type="FunFam" id="1.10.1040.10:FF:000004">
    <property type="entry name" value="Glycerol-3-phosphate dehydrogenase [NAD(+)]"/>
    <property type="match status" value="1"/>
</dbReference>
<evidence type="ECO:0000256" key="8">
    <source>
        <dbReference type="RuleBase" id="RU000437"/>
    </source>
</evidence>
<dbReference type="GO" id="GO:0005975">
    <property type="term" value="P:carbohydrate metabolic process"/>
    <property type="evidence" value="ECO:0007669"/>
    <property type="project" value="InterPro"/>
</dbReference>
<evidence type="ECO:0000256" key="4">
    <source>
        <dbReference type="ARBA" id="ARBA00048683"/>
    </source>
</evidence>
<keyword evidence="13" id="KW-1185">Reference proteome</keyword>
<dbReference type="Pfam" id="PF01210">
    <property type="entry name" value="NAD_Gly3P_dh_N"/>
    <property type="match status" value="1"/>
</dbReference>
<protein>
    <recommendedName>
        <fullName evidence="9">Glycerol-3-phosphate dehydrogenase [NAD(+)]</fullName>
        <ecNumber evidence="9">1.1.1.8</ecNumber>
    </recommendedName>
</protein>
<evidence type="ECO:0000256" key="5">
    <source>
        <dbReference type="PIRSR" id="PIRSR000114-1"/>
    </source>
</evidence>
<name>A0A1W0WHS5_HYPEX</name>
<dbReference type="InterPro" id="IPR006168">
    <property type="entry name" value="G3P_DH_NAD-dep"/>
</dbReference>
<comment type="caution">
    <text evidence="12">The sequence shown here is derived from an EMBL/GenBank/DDBJ whole genome shotgun (WGS) entry which is preliminary data.</text>
</comment>
<dbReference type="PANTHER" id="PTHR11728">
    <property type="entry name" value="GLYCEROL-3-PHOSPHATE DEHYDROGENASE"/>
    <property type="match status" value="1"/>
</dbReference>
<dbReference type="SUPFAM" id="SSF51735">
    <property type="entry name" value="NAD(P)-binding Rossmann-fold domains"/>
    <property type="match status" value="1"/>
</dbReference>
<feature type="binding site" evidence="7">
    <location>
        <begin position="15"/>
        <end position="20"/>
    </location>
    <ligand>
        <name>NAD(+)</name>
        <dbReference type="ChEBI" id="CHEBI:57540"/>
    </ligand>
</feature>
<dbReference type="GO" id="GO:0051287">
    <property type="term" value="F:NAD binding"/>
    <property type="evidence" value="ECO:0007669"/>
    <property type="project" value="UniProtKB-UniRule"/>
</dbReference>
<keyword evidence="3 7" id="KW-0520">NAD</keyword>
<feature type="binding site" evidence="6">
    <location>
        <position position="127"/>
    </location>
    <ligand>
        <name>substrate</name>
    </ligand>
</feature>
<dbReference type="Gene3D" id="3.40.50.720">
    <property type="entry name" value="NAD(P)-binding Rossmann-like Domain"/>
    <property type="match status" value="1"/>
</dbReference>
<dbReference type="OrthoDB" id="10263760at2759"/>
<dbReference type="PIRSF" id="PIRSF000114">
    <property type="entry name" value="Glycerol-3-P_dh"/>
    <property type="match status" value="1"/>
</dbReference>
<organism evidence="12 13">
    <name type="scientific">Hypsibius exemplaris</name>
    <name type="common">Freshwater tardigrade</name>
    <dbReference type="NCBI Taxonomy" id="2072580"/>
    <lineage>
        <taxon>Eukaryota</taxon>
        <taxon>Metazoa</taxon>
        <taxon>Ecdysozoa</taxon>
        <taxon>Tardigrada</taxon>
        <taxon>Eutardigrada</taxon>
        <taxon>Parachela</taxon>
        <taxon>Hypsibioidea</taxon>
        <taxon>Hypsibiidae</taxon>
        <taxon>Hypsibius</taxon>
    </lineage>
</organism>
<dbReference type="AlphaFoldDB" id="A0A1W0WHS5"/>
<feature type="binding site" evidence="6">
    <location>
        <begin position="277"/>
        <end position="278"/>
    </location>
    <ligand>
        <name>substrate</name>
    </ligand>
</feature>
<feature type="binding site" evidence="7">
    <location>
        <position position="161"/>
    </location>
    <ligand>
        <name>NAD(+)</name>
        <dbReference type="ChEBI" id="CHEBI:57540"/>
    </ligand>
</feature>
<sequence>MASQQTAPLKIAIIGSGNWGSAIARIVGGNVAKDTTGKFDKTVRMWVFEEQVNGRKLTEIINTDHENVKYLPGMKLPETVVAVPDVVEAAKDADMLLFVIPHQFILRTCKTLAGTIKPTATALSLVKGLNSPEPGKIGLISDVIKEALGIECGVLMGANVANEVAAGEFCETTIAFRNRKGSAYRDAIQTENFRVSLINDVAFAELSGALKNIVAFGAGLIDGMLGEKGGNTKAAVIRIGIMEMIDFAEKFFPGGKRETFLESCGIADVITSSYGGRNRKVAAAFAANPDKTIKDLEAEMLNGQLLQGPGTAEEVNLFLKQTKREGEFPLFTAVHQICRKEIPVQALLDQLRNHPVHQAHVSL</sequence>
<feature type="binding site" evidence="7">
    <location>
        <position position="104"/>
    </location>
    <ligand>
        <name>NAD(+)</name>
        <dbReference type="ChEBI" id="CHEBI:57540"/>
    </ligand>
</feature>
<feature type="active site" description="Proton acceptor" evidence="5">
    <location>
        <position position="211"/>
    </location>
</feature>
<dbReference type="GO" id="GO:0042803">
    <property type="term" value="F:protein homodimerization activity"/>
    <property type="evidence" value="ECO:0007669"/>
    <property type="project" value="InterPro"/>
</dbReference>
<proteinExistence type="inferred from homology"/>
<dbReference type="SUPFAM" id="SSF48179">
    <property type="entry name" value="6-phosphogluconate dehydrogenase C-terminal domain-like"/>
    <property type="match status" value="1"/>
</dbReference>
<evidence type="ECO:0000259" key="11">
    <source>
        <dbReference type="Pfam" id="PF07479"/>
    </source>
</evidence>
<evidence type="ECO:0000259" key="10">
    <source>
        <dbReference type="Pfam" id="PF01210"/>
    </source>
</evidence>
<dbReference type="GO" id="GO:0005829">
    <property type="term" value="C:cytosol"/>
    <property type="evidence" value="ECO:0007669"/>
    <property type="project" value="TreeGrafter"/>
</dbReference>
<dbReference type="NCBIfam" id="TIGR03376">
    <property type="entry name" value="glycerol3P_DH"/>
    <property type="match status" value="1"/>
</dbReference>
<dbReference type="InterPro" id="IPR017751">
    <property type="entry name" value="G3P_DH_NAD-dep_euk"/>
</dbReference>
<evidence type="ECO:0000256" key="6">
    <source>
        <dbReference type="PIRSR" id="PIRSR000114-2"/>
    </source>
</evidence>
<dbReference type="Proteomes" id="UP000192578">
    <property type="component" value="Unassembled WGS sequence"/>
</dbReference>
<dbReference type="PANTHER" id="PTHR11728:SF8">
    <property type="entry name" value="GLYCEROL-3-PHOSPHATE DEHYDROGENASE [NAD(+)]-RELATED"/>
    <property type="match status" value="1"/>
</dbReference>
<evidence type="ECO:0000313" key="12">
    <source>
        <dbReference type="EMBL" id="OQV14754.1"/>
    </source>
</evidence>
<dbReference type="Pfam" id="PF07479">
    <property type="entry name" value="NAD_Gly3P_dh_C"/>
    <property type="match status" value="1"/>
</dbReference>
<evidence type="ECO:0000256" key="2">
    <source>
        <dbReference type="ARBA" id="ARBA00023002"/>
    </source>
</evidence>
<comment type="similarity">
    <text evidence="1 8">Belongs to the NAD-dependent glycerol-3-phosphate dehydrogenase family.</text>
</comment>